<keyword evidence="7" id="KW-0689">Ribosomal protein</keyword>
<evidence type="ECO:0000256" key="5">
    <source>
        <dbReference type="ARBA" id="ARBA00022691"/>
    </source>
</evidence>
<dbReference type="GO" id="GO:0005737">
    <property type="term" value="C:cytoplasm"/>
    <property type="evidence" value="ECO:0007669"/>
    <property type="project" value="UniProtKB-SubCell"/>
</dbReference>
<comment type="similarity">
    <text evidence="1 6">Belongs to the methyltransferase superfamily. PrmA family.</text>
</comment>
<evidence type="ECO:0000256" key="1">
    <source>
        <dbReference type="ARBA" id="ARBA00009741"/>
    </source>
</evidence>
<comment type="function">
    <text evidence="6">Methylates ribosomal protein L11.</text>
</comment>
<dbReference type="PANTHER" id="PTHR43648:SF1">
    <property type="entry name" value="ELECTRON TRANSFER FLAVOPROTEIN BETA SUBUNIT LYSINE METHYLTRANSFERASE"/>
    <property type="match status" value="1"/>
</dbReference>
<keyword evidence="5 6" id="KW-0949">S-adenosyl-L-methionine</keyword>
<feature type="binding site" evidence="6">
    <location>
        <position position="156"/>
    </location>
    <ligand>
        <name>S-adenosyl-L-methionine</name>
        <dbReference type="ChEBI" id="CHEBI:59789"/>
    </ligand>
</feature>
<dbReference type="Pfam" id="PF06325">
    <property type="entry name" value="PrmA"/>
    <property type="match status" value="1"/>
</dbReference>
<dbReference type="KEGG" id="xak:KIMC2_06050"/>
<dbReference type="RefSeq" id="WP_317697887.1">
    <property type="nucleotide sequence ID" value="NZ_AP026801.1"/>
</dbReference>
<feature type="binding site" evidence="6">
    <location>
        <position position="242"/>
    </location>
    <ligand>
        <name>S-adenosyl-L-methionine</name>
        <dbReference type="ChEBI" id="CHEBI:59789"/>
    </ligand>
</feature>
<keyword evidence="8" id="KW-1185">Reference proteome</keyword>
<dbReference type="CDD" id="cd02440">
    <property type="entry name" value="AdoMet_MTases"/>
    <property type="match status" value="1"/>
</dbReference>
<gene>
    <name evidence="6 7" type="primary">prmA</name>
    <name evidence="7" type="ORF">KIMC2_06050</name>
</gene>
<dbReference type="GO" id="GO:0032259">
    <property type="term" value="P:methylation"/>
    <property type="evidence" value="ECO:0007669"/>
    <property type="project" value="UniProtKB-KW"/>
</dbReference>
<dbReference type="InterPro" id="IPR004498">
    <property type="entry name" value="Ribosomal_PrmA_MeTrfase"/>
</dbReference>
<comment type="subcellular location">
    <subcellularLocation>
        <location evidence="6">Cytoplasm</location>
    </subcellularLocation>
</comment>
<keyword evidence="4 6" id="KW-0808">Transferase</keyword>
<evidence type="ECO:0000256" key="6">
    <source>
        <dbReference type="HAMAP-Rule" id="MF_00735"/>
    </source>
</evidence>
<accession>A0AAU9DR00</accession>
<keyword evidence="2 6" id="KW-0963">Cytoplasm</keyword>
<dbReference type="InterPro" id="IPR050078">
    <property type="entry name" value="Ribosomal_L11_MeTrfase_PrmA"/>
</dbReference>
<feature type="binding site" evidence="6">
    <location>
        <position position="199"/>
    </location>
    <ligand>
        <name>S-adenosyl-L-methionine</name>
        <dbReference type="ChEBI" id="CHEBI:59789"/>
    </ligand>
</feature>
<dbReference type="EC" id="2.1.1.-" evidence="6"/>
<proteinExistence type="inferred from homology"/>
<dbReference type="PANTHER" id="PTHR43648">
    <property type="entry name" value="ELECTRON TRANSFER FLAVOPROTEIN BETA SUBUNIT LYSINE METHYLTRANSFERASE"/>
    <property type="match status" value="1"/>
</dbReference>
<comment type="catalytic activity">
    <reaction evidence="6">
        <text>L-lysyl-[protein] + 3 S-adenosyl-L-methionine = N(6),N(6),N(6)-trimethyl-L-lysyl-[protein] + 3 S-adenosyl-L-homocysteine + 3 H(+)</text>
        <dbReference type="Rhea" id="RHEA:54192"/>
        <dbReference type="Rhea" id="RHEA-COMP:9752"/>
        <dbReference type="Rhea" id="RHEA-COMP:13826"/>
        <dbReference type="ChEBI" id="CHEBI:15378"/>
        <dbReference type="ChEBI" id="CHEBI:29969"/>
        <dbReference type="ChEBI" id="CHEBI:57856"/>
        <dbReference type="ChEBI" id="CHEBI:59789"/>
        <dbReference type="ChEBI" id="CHEBI:61961"/>
    </reaction>
</comment>
<dbReference type="GO" id="GO:0005840">
    <property type="term" value="C:ribosome"/>
    <property type="evidence" value="ECO:0007669"/>
    <property type="project" value="UniProtKB-KW"/>
</dbReference>
<dbReference type="EMBL" id="AP026801">
    <property type="protein sequence ID" value="BDR56043.1"/>
    <property type="molecule type" value="Genomic_DNA"/>
</dbReference>
<dbReference type="HAMAP" id="MF_00735">
    <property type="entry name" value="Methyltr_PrmA"/>
    <property type="match status" value="1"/>
</dbReference>
<protein>
    <recommendedName>
        <fullName evidence="6">Ribosomal protein L11 methyltransferase</fullName>
        <shortName evidence="6">L11 Mtase</shortName>
        <ecNumber evidence="6">2.1.1.-</ecNumber>
    </recommendedName>
</protein>
<dbReference type="InterPro" id="IPR029063">
    <property type="entry name" value="SAM-dependent_MTases_sf"/>
</dbReference>
<keyword evidence="3 6" id="KW-0489">Methyltransferase</keyword>
<evidence type="ECO:0000256" key="2">
    <source>
        <dbReference type="ARBA" id="ARBA00022490"/>
    </source>
</evidence>
<dbReference type="Proteomes" id="UP001321804">
    <property type="component" value="Chromosome"/>
</dbReference>
<sequence length="307" mass="34014">MQWAKIKVITTNEAIEAVSVILEKNGAKGVEINDPLDHYDIPSSDTLVDSAVLDQGDVSVTTWIPESEDLNPEQIKQEIENLTEYGIDPGEVKIFISFEDDENWNKVWKDHYAPIPVAANLVIVPIWQKEEYKNDQRIKIFIDPGMAFGTGDHPTTILTLQALLIAYQKGDRVFDIGSGSGILSIAAVKLGAKNVYATDIDQATMENARQNLSVNDVSDEVNLVVSDLLKGTEEKADLILANILAEVHFKLIPELDSHLKENGRVVLGGIINDQAAAVEEQLINHGFKVVERLAMKDWVSYIVQRGD</sequence>
<feature type="binding site" evidence="6">
    <location>
        <position position="177"/>
    </location>
    <ligand>
        <name>S-adenosyl-L-methionine</name>
        <dbReference type="ChEBI" id="CHEBI:59789"/>
    </ligand>
</feature>
<dbReference type="PIRSF" id="PIRSF000401">
    <property type="entry name" value="RPL11_MTase"/>
    <property type="match status" value="1"/>
</dbReference>
<evidence type="ECO:0000256" key="4">
    <source>
        <dbReference type="ARBA" id="ARBA00022679"/>
    </source>
</evidence>
<organism evidence="7 8">
    <name type="scientific">Xylocopilactobacillus apis</name>
    <dbReference type="NCBI Taxonomy" id="2932183"/>
    <lineage>
        <taxon>Bacteria</taxon>
        <taxon>Bacillati</taxon>
        <taxon>Bacillota</taxon>
        <taxon>Bacilli</taxon>
        <taxon>Lactobacillales</taxon>
        <taxon>Lactobacillaceae</taxon>
        <taxon>Xylocopilactobacillus</taxon>
    </lineage>
</organism>
<evidence type="ECO:0000313" key="7">
    <source>
        <dbReference type="EMBL" id="BDR56043.1"/>
    </source>
</evidence>
<dbReference type="GO" id="GO:0008276">
    <property type="term" value="F:protein methyltransferase activity"/>
    <property type="evidence" value="ECO:0007669"/>
    <property type="project" value="UniProtKB-UniRule"/>
</dbReference>
<dbReference type="NCBIfam" id="TIGR00406">
    <property type="entry name" value="prmA"/>
    <property type="match status" value="1"/>
</dbReference>
<dbReference type="Gene3D" id="3.40.50.150">
    <property type="entry name" value="Vaccinia Virus protein VP39"/>
    <property type="match status" value="1"/>
</dbReference>
<reference evidence="7 8" key="1">
    <citation type="journal article" date="2023" name="Microbiol. Spectr.">
        <title>Symbiosis of Carpenter Bees with Uncharacterized Lactic Acid Bacteria Showing NAD Auxotrophy.</title>
        <authorList>
            <person name="Kawasaki S."/>
            <person name="Ozawa K."/>
            <person name="Mori T."/>
            <person name="Yamamoto A."/>
            <person name="Ito M."/>
            <person name="Ohkuma M."/>
            <person name="Sakamoto M."/>
            <person name="Matsutani M."/>
        </authorList>
    </citation>
    <scope>NUCLEOTIDE SEQUENCE [LARGE SCALE GENOMIC DNA]</scope>
    <source>
        <strain evidence="7 8">KimC2</strain>
    </source>
</reference>
<keyword evidence="7" id="KW-0687">Ribonucleoprotein</keyword>
<evidence type="ECO:0000313" key="8">
    <source>
        <dbReference type="Proteomes" id="UP001321804"/>
    </source>
</evidence>
<dbReference type="AlphaFoldDB" id="A0AAU9DR00"/>
<name>A0AAU9DR00_9LACO</name>
<dbReference type="SUPFAM" id="SSF53335">
    <property type="entry name" value="S-adenosyl-L-methionine-dependent methyltransferases"/>
    <property type="match status" value="1"/>
</dbReference>
<evidence type="ECO:0000256" key="3">
    <source>
        <dbReference type="ARBA" id="ARBA00022603"/>
    </source>
</evidence>